<dbReference type="STRING" id="1817722.A2703_00190"/>
<keyword evidence="1" id="KW-1133">Transmembrane helix</keyword>
<dbReference type="Proteomes" id="UP000177979">
    <property type="component" value="Unassembled WGS sequence"/>
</dbReference>
<sequence>MSENKQKLGMAICILGGLVAIGITIFVTGNAAYLWALVLLMWGVTRVRASKKNPLYVGALMALLYVALGVVIYFVKDGAYLWAMVLIMWLADQIL</sequence>
<accession>A0A1F5EXQ6</accession>
<dbReference type="AlphaFoldDB" id="A0A1F5EXQ6"/>
<evidence type="ECO:0000256" key="1">
    <source>
        <dbReference type="SAM" id="Phobius"/>
    </source>
</evidence>
<protein>
    <recommendedName>
        <fullName evidence="4">Phosphatidate cytidylyltransferase</fullName>
    </recommendedName>
</protein>
<evidence type="ECO:0000313" key="3">
    <source>
        <dbReference type="Proteomes" id="UP000177979"/>
    </source>
</evidence>
<gene>
    <name evidence="2" type="ORF">A2703_00190</name>
</gene>
<keyword evidence="1" id="KW-0472">Membrane</keyword>
<feature type="transmembrane region" description="Helical" evidence="1">
    <location>
        <begin position="55"/>
        <end position="75"/>
    </location>
</feature>
<feature type="transmembrane region" description="Helical" evidence="1">
    <location>
        <begin position="12"/>
        <end position="35"/>
    </location>
</feature>
<proteinExistence type="predicted"/>
<keyword evidence="1" id="KW-0812">Transmembrane</keyword>
<evidence type="ECO:0008006" key="4">
    <source>
        <dbReference type="Google" id="ProtNLM"/>
    </source>
</evidence>
<name>A0A1F5EXQ6_9BACT</name>
<organism evidence="2 3">
    <name type="scientific">Candidatus Collierbacteria bacterium RIFCSPHIGHO2_01_FULL_50_25</name>
    <dbReference type="NCBI Taxonomy" id="1817722"/>
    <lineage>
        <taxon>Bacteria</taxon>
        <taxon>Candidatus Collieribacteriota</taxon>
    </lineage>
</organism>
<reference evidence="2 3" key="1">
    <citation type="journal article" date="2016" name="Nat. Commun.">
        <title>Thousands of microbial genomes shed light on interconnected biogeochemical processes in an aquifer system.</title>
        <authorList>
            <person name="Anantharaman K."/>
            <person name="Brown C.T."/>
            <person name="Hug L.A."/>
            <person name="Sharon I."/>
            <person name="Castelle C.J."/>
            <person name="Probst A.J."/>
            <person name="Thomas B.C."/>
            <person name="Singh A."/>
            <person name="Wilkins M.J."/>
            <person name="Karaoz U."/>
            <person name="Brodie E.L."/>
            <person name="Williams K.H."/>
            <person name="Hubbard S.S."/>
            <person name="Banfield J.F."/>
        </authorList>
    </citation>
    <scope>NUCLEOTIDE SEQUENCE [LARGE SCALE GENOMIC DNA]</scope>
</reference>
<comment type="caution">
    <text evidence="2">The sequence shown here is derived from an EMBL/GenBank/DDBJ whole genome shotgun (WGS) entry which is preliminary data.</text>
</comment>
<evidence type="ECO:0000313" key="2">
    <source>
        <dbReference type="EMBL" id="OGD72193.1"/>
    </source>
</evidence>
<dbReference type="EMBL" id="MFAG01000011">
    <property type="protein sequence ID" value="OGD72193.1"/>
    <property type="molecule type" value="Genomic_DNA"/>
</dbReference>